<dbReference type="PaxDb" id="35128-Thaps8734"/>
<gene>
    <name evidence="2" type="ORF">THAPSDRAFT_8734</name>
</gene>
<dbReference type="Gene3D" id="3.40.50.300">
    <property type="entry name" value="P-loop containing nucleotide triphosphate hydrolases"/>
    <property type="match status" value="1"/>
</dbReference>
<feature type="compositionally biased region" description="Low complexity" evidence="1">
    <location>
        <begin position="217"/>
        <end position="235"/>
    </location>
</feature>
<dbReference type="Proteomes" id="UP000001449">
    <property type="component" value="Chromosome 11"/>
</dbReference>
<accession>B8LBW1</accession>
<sequence>MNSSHYHHQRRRRSAIITRTTFTVGTLLLLSQINNEPLSPLLRTSHRRKLDTTIITSSNQNERSLFLGIELQRTEIKLPFAIEYNLVDWNAPPVNNNEGQDVESAGEVNGARDVPLFWHILKSGGTTVKLMYAQCYRLVEACETGELIDIEQQQHRLQLGGRQLIQGEFQQQQPIEGQIVAEELSPEQENLRLQELKFGGSSHEETKNIAENIEQKQAGIQQQQQSGGIDEVQQQPHQPQANEGVPEQPPSPQENTPSPQEVLQQQQQAPQPQQPIQPSSEVIQPEQRQQQQPTPQDQASHINSQSQPQVGVWAEQHGENRVWRRQAAQVQQQQRLEVKQIPIQQNEGIRTEQQQSQSIAQQQPQQWQQWSDTNTQNIPGQSPLRIVIAEDGRKYVNVDVTTPEGIIKASQLGFASSGLADVVFTPLFVESSALLFDGGNGHKGRMFAVFRHPVERVTSIFHYLQKATWEPTFNPEYATWSIEDYAKSAYCESNWMVRSLTNKMVGPLTNDDFLVAKEILRRKCLVGLMDRMSESITRFHTFFGFGDDATLGCANSNFATGGENGHKHPPLDPNSEAYNIMATKNQLDIRLHEYAQQLFEEQGRWMNEKKMM</sequence>
<evidence type="ECO:0008006" key="4">
    <source>
        <dbReference type="Google" id="ProtNLM"/>
    </source>
</evidence>
<protein>
    <recommendedName>
        <fullName evidence="4">Sulfotransferase domain-containing protein</fullName>
    </recommendedName>
</protein>
<dbReference type="PANTHER" id="PTHR32301:SF6">
    <property type="entry name" value="GOLVESIN-RELATED"/>
    <property type="match status" value="1"/>
</dbReference>
<evidence type="ECO:0000256" key="1">
    <source>
        <dbReference type="SAM" id="MobiDB-lite"/>
    </source>
</evidence>
<dbReference type="PANTHER" id="PTHR32301">
    <property type="entry name" value="COUNTIN RECEPTOR CNR3-RELATED"/>
    <property type="match status" value="1"/>
</dbReference>
<dbReference type="EMBL" id="DS999415">
    <property type="protein sequence ID" value="EED87253.1"/>
    <property type="molecule type" value="Genomic_DNA"/>
</dbReference>
<feature type="region of interest" description="Disordered" evidence="1">
    <location>
        <begin position="217"/>
        <end position="311"/>
    </location>
</feature>
<feature type="compositionally biased region" description="Polar residues" evidence="1">
    <location>
        <begin position="299"/>
        <end position="309"/>
    </location>
</feature>
<dbReference type="eggNOG" id="ENOG502T6VU">
    <property type="taxonomic scope" value="Eukaryota"/>
</dbReference>
<feature type="region of interest" description="Disordered" evidence="1">
    <location>
        <begin position="348"/>
        <end position="379"/>
    </location>
</feature>
<dbReference type="InterPro" id="IPR053259">
    <property type="entry name" value="Golvesin-related_Golgi"/>
</dbReference>
<dbReference type="KEGG" id="tps:THAPSDRAFT_8734"/>
<name>B8LBW1_THAPS</name>
<feature type="compositionally biased region" description="Low complexity" evidence="1">
    <location>
        <begin position="257"/>
        <end position="298"/>
    </location>
</feature>
<dbReference type="GO" id="GO:0005794">
    <property type="term" value="C:Golgi apparatus"/>
    <property type="evidence" value="ECO:0000318"/>
    <property type="project" value="GO_Central"/>
</dbReference>
<proteinExistence type="predicted"/>
<reference evidence="2 3" key="2">
    <citation type="journal article" date="2008" name="Nature">
        <title>The Phaeodactylum genome reveals the evolutionary history of diatom genomes.</title>
        <authorList>
            <person name="Bowler C."/>
            <person name="Allen A.E."/>
            <person name="Badger J.H."/>
            <person name="Grimwood J."/>
            <person name="Jabbari K."/>
            <person name="Kuo A."/>
            <person name="Maheswari U."/>
            <person name="Martens C."/>
            <person name="Maumus F."/>
            <person name="Otillar R.P."/>
            <person name="Rayko E."/>
            <person name="Salamov A."/>
            <person name="Vandepoele K."/>
            <person name="Beszteri B."/>
            <person name="Gruber A."/>
            <person name="Heijde M."/>
            <person name="Katinka M."/>
            <person name="Mock T."/>
            <person name="Valentin K."/>
            <person name="Verret F."/>
            <person name="Berges J.A."/>
            <person name="Brownlee C."/>
            <person name="Cadoret J.P."/>
            <person name="Chiovitti A."/>
            <person name="Choi C.J."/>
            <person name="Coesel S."/>
            <person name="De Martino A."/>
            <person name="Detter J.C."/>
            <person name="Durkin C."/>
            <person name="Falciatore A."/>
            <person name="Fournet J."/>
            <person name="Haruta M."/>
            <person name="Huysman M.J."/>
            <person name="Jenkins B.D."/>
            <person name="Jiroutova K."/>
            <person name="Jorgensen R.E."/>
            <person name="Joubert Y."/>
            <person name="Kaplan A."/>
            <person name="Kroger N."/>
            <person name="Kroth P.G."/>
            <person name="La Roche J."/>
            <person name="Lindquist E."/>
            <person name="Lommer M."/>
            <person name="Martin-Jezequel V."/>
            <person name="Lopez P.J."/>
            <person name="Lucas S."/>
            <person name="Mangogna M."/>
            <person name="McGinnis K."/>
            <person name="Medlin L.K."/>
            <person name="Montsant A."/>
            <person name="Oudot-Le Secq M.P."/>
            <person name="Napoli C."/>
            <person name="Obornik M."/>
            <person name="Parker M.S."/>
            <person name="Petit J.L."/>
            <person name="Porcel B.M."/>
            <person name="Poulsen N."/>
            <person name="Robison M."/>
            <person name="Rychlewski L."/>
            <person name="Rynearson T.A."/>
            <person name="Schmutz J."/>
            <person name="Shapiro H."/>
            <person name="Siaut M."/>
            <person name="Stanley M."/>
            <person name="Sussman M.R."/>
            <person name="Taylor A.R."/>
            <person name="Vardi A."/>
            <person name="von Dassow P."/>
            <person name="Vyverman W."/>
            <person name="Willis A."/>
            <person name="Wyrwicz L.S."/>
            <person name="Rokhsar D.S."/>
            <person name="Weissenbach J."/>
            <person name="Armbrust E.V."/>
            <person name="Green B.R."/>
            <person name="Van de Peer Y."/>
            <person name="Grigoriev I.V."/>
        </authorList>
    </citation>
    <scope>NUCLEOTIDE SEQUENCE [LARGE SCALE GENOMIC DNA]</scope>
    <source>
        <strain evidence="2 3">CCMP1335</strain>
    </source>
</reference>
<evidence type="ECO:0000313" key="3">
    <source>
        <dbReference type="Proteomes" id="UP000001449"/>
    </source>
</evidence>
<dbReference type="AlphaFoldDB" id="B8LBW1"/>
<reference evidence="2 3" key="1">
    <citation type="journal article" date="2004" name="Science">
        <title>The genome of the diatom Thalassiosira pseudonana: ecology, evolution, and metabolism.</title>
        <authorList>
            <person name="Armbrust E.V."/>
            <person name="Berges J.A."/>
            <person name="Bowler C."/>
            <person name="Green B.R."/>
            <person name="Martinez D."/>
            <person name="Putnam N.H."/>
            <person name="Zhou S."/>
            <person name="Allen A.E."/>
            <person name="Apt K.E."/>
            <person name="Bechner M."/>
            <person name="Brzezinski M.A."/>
            <person name="Chaal B.K."/>
            <person name="Chiovitti A."/>
            <person name="Davis A.K."/>
            <person name="Demarest M.S."/>
            <person name="Detter J.C."/>
            <person name="Glavina T."/>
            <person name="Goodstein D."/>
            <person name="Hadi M.Z."/>
            <person name="Hellsten U."/>
            <person name="Hildebrand M."/>
            <person name="Jenkins B.D."/>
            <person name="Jurka J."/>
            <person name="Kapitonov V.V."/>
            <person name="Kroger N."/>
            <person name="Lau W.W."/>
            <person name="Lane T.W."/>
            <person name="Larimer F.W."/>
            <person name="Lippmeier J.C."/>
            <person name="Lucas S."/>
            <person name="Medina M."/>
            <person name="Montsant A."/>
            <person name="Obornik M."/>
            <person name="Parker M.S."/>
            <person name="Palenik B."/>
            <person name="Pazour G.J."/>
            <person name="Richardson P.M."/>
            <person name="Rynearson T.A."/>
            <person name="Saito M.A."/>
            <person name="Schwartz D.C."/>
            <person name="Thamatrakoln K."/>
            <person name="Valentin K."/>
            <person name="Vardi A."/>
            <person name="Wilkerson F.P."/>
            <person name="Rokhsar D.S."/>
        </authorList>
    </citation>
    <scope>NUCLEOTIDE SEQUENCE [LARGE SCALE GENOMIC DNA]</scope>
    <source>
        <strain evidence="2 3">CCMP1335</strain>
    </source>
</reference>
<dbReference type="RefSeq" id="XP_002296557.1">
    <property type="nucleotide sequence ID" value="XM_002296521.1"/>
</dbReference>
<dbReference type="GeneID" id="7448306"/>
<organism evidence="2 3">
    <name type="scientific">Thalassiosira pseudonana</name>
    <name type="common">Marine diatom</name>
    <name type="synonym">Cyclotella nana</name>
    <dbReference type="NCBI Taxonomy" id="35128"/>
    <lineage>
        <taxon>Eukaryota</taxon>
        <taxon>Sar</taxon>
        <taxon>Stramenopiles</taxon>
        <taxon>Ochrophyta</taxon>
        <taxon>Bacillariophyta</taxon>
        <taxon>Coscinodiscophyceae</taxon>
        <taxon>Thalassiosirophycidae</taxon>
        <taxon>Thalassiosirales</taxon>
        <taxon>Thalassiosiraceae</taxon>
        <taxon>Thalassiosira</taxon>
    </lineage>
</organism>
<evidence type="ECO:0000313" key="2">
    <source>
        <dbReference type="EMBL" id="EED87253.1"/>
    </source>
</evidence>
<dbReference type="HOGENOM" id="CLU_446584_0_0_1"/>
<keyword evidence="3" id="KW-1185">Reference proteome</keyword>
<dbReference type="InParanoid" id="B8LBW1"/>
<dbReference type="InterPro" id="IPR027417">
    <property type="entry name" value="P-loop_NTPase"/>
</dbReference>
<feature type="compositionally biased region" description="Low complexity" evidence="1">
    <location>
        <begin position="353"/>
        <end position="371"/>
    </location>
</feature>